<evidence type="ECO:0000313" key="2">
    <source>
        <dbReference type="EMBL" id="SVA57641.1"/>
    </source>
</evidence>
<gene>
    <name evidence="2" type="ORF">METZ01_LOCUS110495</name>
</gene>
<dbReference type="Gene3D" id="3.20.20.140">
    <property type="entry name" value="Metal-dependent hydrolases"/>
    <property type="match status" value="1"/>
</dbReference>
<accession>A0A381WZD5</accession>
<dbReference type="GO" id="GO:0016787">
    <property type="term" value="F:hydrolase activity"/>
    <property type="evidence" value="ECO:0007669"/>
    <property type="project" value="InterPro"/>
</dbReference>
<dbReference type="AlphaFoldDB" id="A0A381WZD5"/>
<feature type="non-terminal residue" evidence="2">
    <location>
        <position position="1"/>
    </location>
</feature>
<dbReference type="PANTHER" id="PTHR43135:SF3">
    <property type="entry name" value="ALPHA-D-RIBOSE 1-METHYLPHOSPHONATE 5-TRIPHOSPHATE DIPHOSPHATASE"/>
    <property type="match status" value="1"/>
</dbReference>
<name>A0A381WZD5_9ZZZZ</name>
<reference evidence="2" key="1">
    <citation type="submission" date="2018-05" db="EMBL/GenBank/DDBJ databases">
        <authorList>
            <person name="Lanie J.A."/>
            <person name="Ng W.-L."/>
            <person name="Kazmierczak K.M."/>
            <person name="Andrzejewski T.M."/>
            <person name="Davidsen T.M."/>
            <person name="Wayne K.J."/>
            <person name="Tettelin H."/>
            <person name="Glass J.I."/>
            <person name="Rusch D."/>
            <person name="Podicherti R."/>
            <person name="Tsui H.-C.T."/>
            <person name="Winkler M.E."/>
        </authorList>
    </citation>
    <scope>NUCLEOTIDE SEQUENCE</scope>
</reference>
<dbReference type="InterPro" id="IPR032466">
    <property type="entry name" value="Metal_Hydrolase"/>
</dbReference>
<dbReference type="EMBL" id="UINC01013319">
    <property type="protein sequence ID" value="SVA57641.1"/>
    <property type="molecule type" value="Genomic_DNA"/>
</dbReference>
<feature type="domain" description="Amidohydrolase-related" evidence="1">
    <location>
        <begin position="239"/>
        <end position="326"/>
    </location>
</feature>
<dbReference type="Pfam" id="PF01979">
    <property type="entry name" value="Amidohydro_1"/>
    <property type="match status" value="1"/>
</dbReference>
<dbReference type="InterPro" id="IPR051781">
    <property type="entry name" value="Metallo-dep_Hydrolase"/>
</dbReference>
<dbReference type="InterPro" id="IPR006680">
    <property type="entry name" value="Amidohydro-rel"/>
</dbReference>
<organism evidence="2">
    <name type="scientific">marine metagenome</name>
    <dbReference type="NCBI Taxonomy" id="408172"/>
    <lineage>
        <taxon>unclassified sequences</taxon>
        <taxon>metagenomes</taxon>
        <taxon>ecological metagenomes</taxon>
    </lineage>
</organism>
<proteinExistence type="predicted"/>
<dbReference type="SUPFAM" id="SSF51556">
    <property type="entry name" value="Metallo-dependent hydrolases"/>
    <property type="match status" value="1"/>
</dbReference>
<sequence length="362" mass="41131">VVPGYVAGYTRIGLTEISAVKQTNDHSEIGDINPNVRANVSYNPDSDLIPVTRSNGVLIVNSAPSSGRIPGQSSVMSLDGWTWEDATMKHPTALNLNWPNMRFDYRKDIKKNEKAQREEYDKSLREIDQLVRNVQAYHHRRSAKERKAEHKQETDLRLESMIPFIIYKEPIHVKANDIRQIEAAVNWANKHDLNIVIVGGRDAWINPELLVKNNVPVILLGVQITPRRRFEPIHTPYKVPAMLHEAGVHFCISLDPGYPMDGHVRTLPNEAQRAASWGLPKNEALRSITLSAAEILGVDEQVGSLEPGKDATFFIADSEPLLQTTNPIKAYIQGRELDLTDRQKNLWEKYKEKYRRLGRLNE</sequence>
<evidence type="ECO:0000259" key="1">
    <source>
        <dbReference type="Pfam" id="PF01979"/>
    </source>
</evidence>
<dbReference type="PANTHER" id="PTHR43135">
    <property type="entry name" value="ALPHA-D-RIBOSE 1-METHYLPHOSPHONATE 5-TRIPHOSPHATE DIPHOSPHATASE"/>
    <property type="match status" value="1"/>
</dbReference>
<protein>
    <recommendedName>
        <fullName evidence="1">Amidohydrolase-related domain-containing protein</fullName>
    </recommendedName>
</protein>